<dbReference type="PANTHER" id="PTHR42833:SF4">
    <property type="entry name" value="URIDYLATE KINASE PUMPKIN, CHLOROPLASTIC"/>
    <property type="match status" value="1"/>
</dbReference>
<comment type="pathway">
    <text evidence="2 12">Pyrimidine metabolism; CTP biosynthesis via de novo pathway; UDP from UMP (UMPK route): step 1/1.</text>
</comment>
<evidence type="ECO:0000256" key="1">
    <source>
        <dbReference type="ARBA" id="ARBA00004496"/>
    </source>
</evidence>
<dbReference type="FunFam" id="3.40.1160.10:FF:000001">
    <property type="entry name" value="Uridylate kinase"/>
    <property type="match status" value="1"/>
</dbReference>
<comment type="subunit">
    <text evidence="12">Homohexamer.</text>
</comment>
<feature type="domain" description="Aspartate/glutamate/uridylate kinase" evidence="13">
    <location>
        <begin position="7"/>
        <end position="217"/>
    </location>
</feature>
<proteinExistence type="inferred from homology"/>
<organism evidence="14 15">
    <name type="scientific">Marinococcus halophilus</name>
    <dbReference type="NCBI Taxonomy" id="1371"/>
    <lineage>
        <taxon>Bacteria</taxon>
        <taxon>Bacillati</taxon>
        <taxon>Bacillota</taxon>
        <taxon>Bacilli</taxon>
        <taxon>Bacillales</taxon>
        <taxon>Bacillaceae</taxon>
        <taxon>Marinococcus</taxon>
    </lineage>
</organism>
<keyword evidence="8 12" id="KW-0418">Kinase</keyword>
<evidence type="ECO:0000313" key="15">
    <source>
        <dbReference type="Proteomes" id="UP000321051"/>
    </source>
</evidence>
<protein>
    <recommendedName>
        <fullName evidence="12">Uridylate kinase</fullName>
        <shortName evidence="12">UK</shortName>
        <ecNumber evidence="12">2.7.4.22</ecNumber>
    </recommendedName>
    <alternativeName>
        <fullName evidence="12">Uridine monophosphate kinase</fullName>
        <shortName evidence="12">UMP kinase</shortName>
        <shortName evidence="12">UMPK</shortName>
    </alternativeName>
</protein>
<accession>A0A510Y3K7</accession>
<feature type="binding site" evidence="12">
    <location>
        <position position="163"/>
    </location>
    <ligand>
        <name>ATP</name>
        <dbReference type="ChEBI" id="CHEBI:30616"/>
    </ligand>
</feature>
<feature type="binding site" evidence="12">
    <location>
        <position position="59"/>
    </location>
    <ligand>
        <name>ATP</name>
        <dbReference type="ChEBI" id="CHEBI:30616"/>
    </ligand>
</feature>
<keyword evidence="10 12" id="KW-0665">Pyrimidine biosynthesis</keyword>
<comment type="caution">
    <text evidence="12">Lacks conserved residue(s) required for the propagation of feature annotation.</text>
</comment>
<feature type="binding site" evidence="12">
    <location>
        <position position="74"/>
    </location>
    <ligand>
        <name>UMP</name>
        <dbReference type="ChEBI" id="CHEBI:57865"/>
    </ligand>
</feature>
<keyword evidence="15" id="KW-1185">Reference proteome</keyword>
<feature type="binding site" evidence="12">
    <location>
        <position position="172"/>
    </location>
    <ligand>
        <name>ATP</name>
        <dbReference type="ChEBI" id="CHEBI:30616"/>
    </ligand>
</feature>
<evidence type="ECO:0000256" key="2">
    <source>
        <dbReference type="ARBA" id="ARBA00004791"/>
    </source>
</evidence>
<feature type="binding site" evidence="12">
    <location>
        <begin position="12"/>
        <end position="15"/>
    </location>
    <ligand>
        <name>ATP</name>
        <dbReference type="ChEBI" id="CHEBI:30616"/>
    </ligand>
</feature>
<dbReference type="SUPFAM" id="SSF53633">
    <property type="entry name" value="Carbamate kinase-like"/>
    <property type="match status" value="1"/>
</dbReference>
<dbReference type="InterPro" id="IPR036393">
    <property type="entry name" value="AceGlu_kinase-like_sf"/>
</dbReference>
<evidence type="ECO:0000256" key="11">
    <source>
        <dbReference type="ARBA" id="ARBA00047767"/>
    </source>
</evidence>
<feature type="binding site" evidence="12">
    <location>
        <begin position="135"/>
        <end position="142"/>
    </location>
    <ligand>
        <name>UMP</name>
        <dbReference type="ChEBI" id="CHEBI:57865"/>
    </ligand>
</feature>
<dbReference type="RefSeq" id="WP_079476191.1">
    <property type="nucleotide sequence ID" value="NZ_BJUN01000001.1"/>
</dbReference>
<reference evidence="14 15" key="1">
    <citation type="submission" date="2019-07" db="EMBL/GenBank/DDBJ databases">
        <title>Whole genome shotgun sequence of Marinococcus halophilus NBRC 102359.</title>
        <authorList>
            <person name="Hosoyama A."/>
            <person name="Uohara A."/>
            <person name="Ohji S."/>
            <person name="Ichikawa N."/>
        </authorList>
    </citation>
    <scope>NUCLEOTIDE SEQUENCE [LARGE SCALE GENOMIC DNA]</scope>
    <source>
        <strain evidence="14 15">NBRC 102359</strain>
    </source>
</reference>
<keyword evidence="9 12" id="KW-0067">ATP-binding</keyword>
<dbReference type="GO" id="GO:0044210">
    <property type="term" value="P:'de novo' CTP biosynthetic process"/>
    <property type="evidence" value="ECO:0007669"/>
    <property type="project" value="UniProtKB-UniRule"/>
</dbReference>
<feature type="binding site" evidence="12">
    <location>
        <position position="54"/>
    </location>
    <ligand>
        <name>UMP</name>
        <dbReference type="ChEBI" id="CHEBI:57865"/>
    </ligand>
</feature>
<dbReference type="AlphaFoldDB" id="A0A510Y3K7"/>
<dbReference type="CDD" id="cd04254">
    <property type="entry name" value="AAK_UMPK-PyrH-Ec"/>
    <property type="match status" value="1"/>
</dbReference>
<dbReference type="InterPro" id="IPR011817">
    <property type="entry name" value="Uridylate_kinase"/>
</dbReference>
<feature type="region of interest" description="Involved in allosteric activation by GTP" evidence="12">
    <location>
        <begin position="20"/>
        <end position="25"/>
    </location>
</feature>
<gene>
    <name evidence="14" type="primary">smbA</name>
    <name evidence="12" type="synonym">pyrH</name>
    <name evidence="14" type="ORF">MHA01_03260</name>
</gene>
<dbReference type="Proteomes" id="UP000321051">
    <property type="component" value="Unassembled WGS sequence"/>
</dbReference>
<dbReference type="PIRSF" id="PIRSF005650">
    <property type="entry name" value="Uridylate_kin"/>
    <property type="match status" value="1"/>
</dbReference>
<comment type="function">
    <text evidence="12">Catalyzes the reversible phosphorylation of UMP to UDP.</text>
</comment>
<evidence type="ECO:0000256" key="9">
    <source>
        <dbReference type="ARBA" id="ARBA00022840"/>
    </source>
</evidence>
<dbReference type="InterPro" id="IPR015963">
    <property type="entry name" value="Uridylate_kinase_bac"/>
</dbReference>
<comment type="caution">
    <text evidence="14">The sequence shown here is derived from an EMBL/GenBank/DDBJ whole genome shotgun (WGS) entry which is preliminary data.</text>
</comment>
<evidence type="ECO:0000259" key="13">
    <source>
        <dbReference type="Pfam" id="PF00696"/>
    </source>
</evidence>
<dbReference type="EMBL" id="BJUN01000001">
    <property type="protein sequence ID" value="GEK57421.1"/>
    <property type="molecule type" value="Genomic_DNA"/>
</dbReference>
<evidence type="ECO:0000256" key="8">
    <source>
        <dbReference type="ARBA" id="ARBA00022777"/>
    </source>
</evidence>
<sequence length="244" mass="26668">MTMEKYNRVVLKLSGEALAGQQGYGIDPEVIQSIASQIREIVELGTEVVIVVGGGNIWRGMAGSSKGMDRATADYMGMLATVMNSLALQDSLEDIEIPTRVQTSIEMRQVAEPYIRRKAIRHLEKKRVVIFAAGTGNPYFSTDTTAALRAAEVEADIILMAKNKVDGVYDSDPSANADAKKYQSLTYLDILNHDLKVMDSTASTLCMDNNIPLLVFSIMEEGNIKKAVMGEDIGTIIRRNNDGS</sequence>
<comment type="catalytic activity">
    <reaction evidence="11 12">
        <text>UMP + ATP = UDP + ADP</text>
        <dbReference type="Rhea" id="RHEA:24400"/>
        <dbReference type="ChEBI" id="CHEBI:30616"/>
        <dbReference type="ChEBI" id="CHEBI:57865"/>
        <dbReference type="ChEBI" id="CHEBI:58223"/>
        <dbReference type="ChEBI" id="CHEBI:456216"/>
        <dbReference type="EC" id="2.7.4.22"/>
    </reaction>
</comment>
<dbReference type="NCBIfam" id="TIGR02075">
    <property type="entry name" value="pyrH_bact"/>
    <property type="match status" value="1"/>
</dbReference>
<dbReference type="GO" id="GO:0033862">
    <property type="term" value="F:UMP kinase activity"/>
    <property type="evidence" value="ECO:0007669"/>
    <property type="project" value="UniProtKB-EC"/>
</dbReference>
<comment type="subcellular location">
    <subcellularLocation>
        <location evidence="1 12">Cytoplasm</location>
    </subcellularLocation>
</comment>
<evidence type="ECO:0000256" key="3">
    <source>
        <dbReference type="ARBA" id="ARBA00007614"/>
    </source>
</evidence>
<dbReference type="PANTHER" id="PTHR42833">
    <property type="entry name" value="URIDYLATE KINASE"/>
    <property type="match status" value="1"/>
</dbReference>
<dbReference type="GO" id="GO:0005737">
    <property type="term" value="C:cytoplasm"/>
    <property type="evidence" value="ECO:0007669"/>
    <property type="project" value="UniProtKB-SubCell"/>
</dbReference>
<evidence type="ECO:0000256" key="10">
    <source>
        <dbReference type="ARBA" id="ARBA00022975"/>
    </source>
</evidence>
<keyword evidence="6 12" id="KW-0808">Transferase</keyword>
<feature type="binding site" evidence="12">
    <location>
        <position position="55"/>
    </location>
    <ligand>
        <name>ATP</name>
        <dbReference type="ChEBI" id="CHEBI:30616"/>
    </ligand>
</feature>
<dbReference type="HAMAP" id="MF_01220_B">
    <property type="entry name" value="PyrH_B"/>
    <property type="match status" value="1"/>
</dbReference>
<feature type="binding site" evidence="12">
    <location>
        <position position="169"/>
    </location>
    <ligand>
        <name>ATP</name>
        <dbReference type="ChEBI" id="CHEBI:30616"/>
    </ligand>
</feature>
<dbReference type="Gene3D" id="3.40.1160.10">
    <property type="entry name" value="Acetylglutamate kinase-like"/>
    <property type="match status" value="1"/>
</dbReference>
<dbReference type="OrthoDB" id="9807458at2"/>
<keyword evidence="5 12" id="KW-0021">Allosteric enzyme</keyword>
<evidence type="ECO:0000256" key="7">
    <source>
        <dbReference type="ARBA" id="ARBA00022741"/>
    </source>
</evidence>
<dbReference type="EC" id="2.7.4.22" evidence="12"/>
<dbReference type="InterPro" id="IPR001048">
    <property type="entry name" value="Asp/Glu/Uridylate_kinase"/>
</dbReference>
<evidence type="ECO:0000256" key="6">
    <source>
        <dbReference type="ARBA" id="ARBA00022679"/>
    </source>
</evidence>
<keyword evidence="7 12" id="KW-0547">Nucleotide-binding</keyword>
<name>A0A510Y3K7_MARHA</name>
<keyword evidence="4 12" id="KW-0963">Cytoplasm</keyword>
<dbReference type="UniPathway" id="UPA00159">
    <property type="reaction ID" value="UER00275"/>
</dbReference>
<comment type="similarity">
    <text evidence="3 12">Belongs to the UMP kinase family.</text>
</comment>
<evidence type="ECO:0000256" key="12">
    <source>
        <dbReference type="HAMAP-Rule" id="MF_01220"/>
    </source>
</evidence>
<comment type="activity regulation">
    <text evidence="12">Allosterically activated by GTP. Inhibited by UTP.</text>
</comment>
<evidence type="ECO:0000256" key="4">
    <source>
        <dbReference type="ARBA" id="ARBA00022490"/>
    </source>
</evidence>
<dbReference type="STRING" id="1371.GCA_900166605_02467"/>
<evidence type="ECO:0000313" key="14">
    <source>
        <dbReference type="EMBL" id="GEK57421.1"/>
    </source>
</evidence>
<evidence type="ECO:0000256" key="5">
    <source>
        <dbReference type="ARBA" id="ARBA00022533"/>
    </source>
</evidence>
<dbReference type="GO" id="GO:0005524">
    <property type="term" value="F:ATP binding"/>
    <property type="evidence" value="ECO:0007669"/>
    <property type="project" value="UniProtKB-KW"/>
</dbReference>
<dbReference type="GO" id="GO:0006225">
    <property type="term" value="P:UDP biosynthetic process"/>
    <property type="evidence" value="ECO:0007669"/>
    <property type="project" value="TreeGrafter"/>
</dbReference>
<dbReference type="Pfam" id="PF00696">
    <property type="entry name" value="AA_kinase"/>
    <property type="match status" value="1"/>
</dbReference>